<dbReference type="InterPro" id="IPR027417">
    <property type="entry name" value="P-loop_NTPase"/>
</dbReference>
<dbReference type="PROSITE" id="PS50045">
    <property type="entry name" value="SIGMA54_INTERACT_4"/>
    <property type="match status" value="1"/>
</dbReference>
<accession>A0AAX0RVD5</accession>
<dbReference type="PANTHER" id="PTHR32071:SF57">
    <property type="entry name" value="C4-DICARBOXYLATE TRANSPORT TRANSCRIPTIONAL REGULATORY PROTEIN DCTD"/>
    <property type="match status" value="1"/>
</dbReference>
<gene>
    <name evidence="6" type="ORF">CN689_26730</name>
</gene>
<dbReference type="Pfam" id="PF00158">
    <property type="entry name" value="Sigma54_activat"/>
    <property type="match status" value="1"/>
</dbReference>
<dbReference type="Gene3D" id="1.10.10.60">
    <property type="entry name" value="Homeodomain-like"/>
    <property type="match status" value="1"/>
</dbReference>
<dbReference type="AlphaFoldDB" id="A0AAX0RVD5"/>
<feature type="domain" description="Sigma-54 factor interaction" evidence="5">
    <location>
        <begin position="365"/>
        <end position="595"/>
    </location>
</feature>
<dbReference type="PRINTS" id="PR01590">
    <property type="entry name" value="HTHFIS"/>
</dbReference>
<dbReference type="SMART" id="SM00382">
    <property type="entry name" value="AAA"/>
    <property type="match status" value="1"/>
</dbReference>
<dbReference type="Gene3D" id="1.10.8.60">
    <property type="match status" value="1"/>
</dbReference>
<evidence type="ECO:0000256" key="2">
    <source>
        <dbReference type="ARBA" id="ARBA00022840"/>
    </source>
</evidence>
<keyword evidence="1" id="KW-0547">Nucleotide-binding</keyword>
<evidence type="ECO:0000256" key="4">
    <source>
        <dbReference type="ARBA" id="ARBA00023163"/>
    </source>
</evidence>
<sequence>MFNESTINDVKRIMMNKFDKHQGYSCMNGYQRNSVLRRGTFIMADEQWRQFVLDGNTDINVRKEVLESWNRCKQMGVSHERENVFSHIPQSDLVGRRQKNLDLINAALPIMKDFCKRLKGGGYLLLLADAEGYLVEMMADHKSQKIADQCGMSVGARWMEENVGSTGLSIALRTRTAMATSGNEHYCLALRVWDCSACPIFVDGEYIGAFDVCRMGPNNDLRELYTLAFAGAHAISERYRFHKAEIKEQVLSHVLTEYVHKFNSNTGIISFDKQGIELYKNKPAHDFLKLWEENNGHSESSKKMILSGVEKGSVSTEIEVNEKKFFINSEEIVKRGKPLANVLFIHSQTKETLPKGKINQDYFAFHTKNTAFQKTIQTAIKVSRSDASILIQGESGVGKDFMARFIHKQSERRDQPYTAINCAALPRELITTELFGYEGGAFTGAKHKGSQGKIEASDKGTIFLDEIADLPLDLQATLLRTLEEKQVVRVGGTTPIPVDVRFLAATNKNIKELIEKGEFREDLYYRLNVFNIKIPSLRERIEDVESILNTMLGEACEKARRKTISFTPEVMNIFEQHTWPGNLREMRNVIERIVYLHDEDHFDSFHAHEFLGLDQSIDKISEREYLSIILNKANGNRAQAAREMGISRSALYRKIQKYNVE</sequence>
<dbReference type="InterPro" id="IPR025943">
    <property type="entry name" value="Sigma_54_int_dom_ATP-bd_2"/>
</dbReference>
<dbReference type="InterPro" id="IPR029016">
    <property type="entry name" value="GAF-like_dom_sf"/>
</dbReference>
<evidence type="ECO:0000313" key="6">
    <source>
        <dbReference type="EMBL" id="PEJ24932.1"/>
    </source>
</evidence>
<dbReference type="Pfam" id="PF25601">
    <property type="entry name" value="AAA_lid_14"/>
    <property type="match status" value="1"/>
</dbReference>
<keyword evidence="2" id="KW-0067">ATP-binding</keyword>
<proteinExistence type="predicted"/>
<dbReference type="CDD" id="cd00009">
    <property type="entry name" value="AAA"/>
    <property type="match status" value="1"/>
</dbReference>
<dbReference type="Pfam" id="PF02954">
    <property type="entry name" value="HTH_8"/>
    <property type="match status" value="1"/>
</dbReference>
<dbReference type="PROSITE" id="PS00676">
    <property type="entry name" value="SIGMA54_INTERACT_2"/>
    <property type="match status" value="1"/>
</dbReference>
<dbReference type="SUPFAM" id="SSF52540">
    <property type="entry name" value="P-loop containing nucleoside triphosphate hydrolases"/>
    <property type="match status" value="1"/>
</dbReference>
<evidence type="ECO:0000313" key="7">
    <source>
        <dbReference type="Proteomes" id="UP000220106"/>
    </source>
</evidence>
<protein>
    <submittedName>
        <fullName evidence="6">Sigma-54-dependent Fis family transcriptional regulator</fullName>
    </submittedName>
</protein>
<dbReference type="SUPFAM" id="SSF46689">
    <property type="entry name" value="Homeodomain-like"/>
    <property type="match status" value="1"/>
</dbReference>
<dbReference type="Gene3D" id="3.30.450.40">
    <property type="match status" value="1"/>
</dbReference>
<name>A0AAX0RVD5_9BACI</name>
<evidence type="ECO:0000259" key="5">
    <source>
        <dbReference type="PROSITE" id="PS50045"/>
    </source>
</evidence>
<dbReference type="EMBL" id="NUEQ01000121">
    <property type="protein sequence ID" value="PEJ24932.1"/>
    <property type="molecule type" value="Genomic_DNA"/>
</dbReference>
<dbReference type="PROSITE" id="PS00675">
    <property type="entry name" value="SIGMA54_INTERACT_1"/>
    <property type="match status" value="1"/>
</dbReference>
<dbReference type="InterPro" id="IPR025662">
    <property type="entry name" value="Sigma_54_int_dom_ATP-bd_1"/>
</dbReference>
<evidence type="ECO:0000256" key="3">
    <source>
        <dbReference type="ARBA" id="ARBA00023015"/>
    </source>
</evidence>
<dbReference type="FunFam" id="3.40.50.300:FF:000006">
    <property type="entry name" value="DNA-binding transcriptional regulator NtrC"/>
    <property type="match status" value="1"/>
</dbReference>
<dbReference type="InterPro" id="IPR002197">
    <property type="entry name" value="HTH_Fis"/>
</dbReference>
<keyword evidence="4" id="KW-0804">Transcription</keyword>
<evidence type="ECO:0000256" key="1">
    <source>
        <dbReference type="ARBA" id="ARBA00022741"/>
    </source>
</evidence>
<dbReference type="InterPro" id="IPR003593">
    <property type="entry name" value="AAA+_ATPase"/>
</dbReference>
<dbReference type="InterPro" id="IPR058031">
    <property type="entry name" value="AAA_lid_NorR"/>
</dbReference>
<comment type="caution">
    <text evidence="6">The sequence shown here is derived from an EMBL/GenBank/DDBJ whole genome shotgun (WGS) entry which is preliminary data.</text>
</comment>
<dbReference type="InterPro" id="IPR009057">
    <property type="entry name" value="Homeodomain-like_sf"/>
</dbReference>
<keyword evidence="3" id="KW-0805">Transcription regulation</keyword>
<reference evidence="6 7" key="1">
    <citation type="submission" date="2017-09" db="EMBL/GenBank/DDBJ databases">
        <title>Large-scale bioinformatics analysis of Bacillus genomes uncovers conserved roles of natural products in bacterial physiology.</title>
        <authorList>
            <consortium name="Agbiome Team Llc"/>
            <person name="Bleich R.M."/>
            <person name="Kirk G.J."/>
            <person name="Santa Maria K.C."/>
            <person name="Allen S.E."/>
            <person name="Farag S."/>
            <person name="Shank E.A."/>
            <person name="Bowers A."/>
        </authorList>
    </citation>
    <scope>NUCLEOTIDE SEQUENCE [LARGE SCALE GENOMIC DNA]</scope>
    <source>
        <strain evidence="6 7">AFS003229</strain>
    </source>
</reference>
<dbReference type="InterPro" id="IPR002078">
    <property type="entry name" value="Sigma_54_int"/>
</dbReference>
<dbReference type="Proteomes" id="UP000220106">
    <property type="component" value="Unassembled WGS sequence"/>
</dbReference>
<dbReference type="GO" id="GO:0005524">
    <property type="term" value="F:ATP binding"/>
    <property type="evidence" value="ECO:0007669"/>
    <property type="project" value="UniProtKB-KW"/>
</dbReference>
<dbReference type="GO" id="GO:0006355">
    <property type="term" value="P:regulation of DNA-templated transcription"/>
    <property type="evidence" value="ECO:0007669"/>
    <property type="project" value="InterPro"/>
</dbReference>
<dbReference type="PANTHER" id="PTHR32071">
    <property type="entry name" value="TRANSCRIPTIONAL REGULATORY PROTEIN"/>
    <property type="match status" value="1"/>
</dbReference>
<organism evidence="6 7">
    <name type="scientific">Peribacillus butanolivorans</name>
    <dbReference type="NCBI Taxonomy" id="421767"/>
    <lineage>
        <taxon>Bacteria</taxon>
        <taxon>Bacillati</taxon>
        <taxon>Bacillota</taxon>
        <taxon>Bacilli</taxon>
        <taxon>Bacillales</taxon>
        <taxon>Bacillaceae</taxon>
        <taxon>Peribacillus</taxon>
    </lineage>
</organism>
<dbReference type="Gene3D" id="3.40.50.300">
    <property type="entry name" value="P-loop containing nucleotide triphosphate hydrolases"/>
    <property type="match status" value="1"/>
</dbReference>
<dbReference type="GO" id="GO:0043565">
    <property type="term" value="F:sequence-specific DNA binding"/>
    <property type="evidence" value="ECO:0007669"/>
    <property type="project" value="InterPro"/>
</dbReference>